<gene>
    <name evidence="4" type="ORF">KVH43_03130</name>
    <name evidence="5" type="ORF">KVH43_04850</name>
    <name evidence="2" type="ORF">KVH43_06875</name>
    <name evidence="3" type="ORF">KVH43_08955</name>
</gene>
<evidence type="ECO:0000313" key="6">
    <source>
        <dbReference type="Proteomes" id="UP000886818"/>
    </source>
</evidence>
<dbReference type="EMBL" id="CP078093">
    <property type="protein sequence ID" value="QXM05504.1"/>
    <property type="molecule type" value="Genomic_DNA"/>
</dbReference>
<organism evidence="3 6">
    <name type="scientific">Crassaminicella indica</name>
    <dbReference type="NCBI Taxonomy" id="2855394"/>
    <lineage>
        <taxon>Bacteria</taxon>
        <taxon>Bacillati</taxon>
        <taxon>Bacillota</taxon>
        <taxon>Clostridia</taxon>
        <taxon>Eubacteriales</taxon>
        <taxon>Clostridiaceae</taxon>
        <taxon>Crassaminicella</taxon>
    </lineage>
</organism>
<feature type="domain" description="Predicted DNA-binding protein ribbon-helix-helix" evidence="1">
    <location>
        <begin position="6"/>
        <end position="45"/>
    </location>
</feature>
<name>A0ABX8R8X7_9CLOT</name>
<dbReference type="EMBL" id="CP078093">
    <property type="protein sequence ID" value="QXM07045.1"/>
    <property type="molecule type" value="Genomic_DNA"/>
</dbReference>
<evidence type="ECO:0000313" key="5">
    <source>
        <dbReference type="EMBL" id="QXM07045.1"/>
    </source>
</evidence>
<sequence>MARKNINTTLDEDLYTEIKILAIKLKTNANDLIEEGMKYVIEKYKKQDNKSQ</sequence>
<evidence type="ECO:0000313" key="3">
    <source>
        <dbReference type="EMBL" id="QXM05504.1"/>
    </source>
</evidence>
<dbReference type="Proteomes" id="UP000886818">
    <property type="component" value="Chromosome"/>
</dbReference>
<proteinExistence type="predicted"/>
<evidence type="ECO:0000313" key="2">
    <source>
        <dbReference type="EMBL" id="QXM05128.1"/>
    </source>
</evidence>
<dbReference type="EMBL" id="CP078093">
    <property type="protein sequence ID" value="QXM05128.1"/>
    <property type="molecule type" value="Genomic_DNA"/>
</dbReference>
<protein>
    <recommendedName>
        <fullName evidence="1">Predicted DNA-binding protein ribbon-helix-helix domain-containing protein</fullName>
    </recommendedName>
</protein>
<dbReference type="InterPro" id="IPR038733">
    <property type="entry name" value="Predicted_DNA_bind_prot_RHH"/>
</dbReference>
<evidence type="ECO:0000313" key="4">
    <source>
        <dbReference type="EMBL" id="QXM06729.1"/>
    </source>
</evidence>
<keyword evidence="6" id="KW-1185">Reference proteome</keyword>
<evidence type="ECO:0000259" key="1">
    <source>
        <dbReference type="Pfam" id="PF12651"/>
    </source>
</evidence>
<dbReference type="EMBL" id="CP078093">
    <property type="protein sequence ID" value="QXM06729.1"/>
    <property type="molecule type" value="Genomic_DNA"/>
</dbReference>
<reference evidence="3" key="1">
    <citation type="submission" date="2021-07" db="EMBL/GenBank/DDBJ databases">
        <title>Complete genome sequence of Crassaminicella sp. 143-21, isolated from a deep-sea hydrothermal vent.</title>
        <authorList>
            <person name="Li X."/>
        </authorList>
    </citation>
    <scope>NUCLEOTIDE SEQUENCE</scope>
    <source>
        <strain evidence="3">143-21</strain>
    </source>
</reference>
<dbReference type="Pfam" id="PF12651">
    <property type="entry name" value="RHH_3"/>
    <property type="match status" value="1"/>
</dbReference>
<dbReference type="RefSeq" id="WP_218281828.1">
    <property type="nucleotide sequence ID" value="NZ_CP078093.1"/>
</dbReference>
<accession>A0ABX8R8X7</accession>